<name>A0AAV3PKF7_LITER</name>
<comment type="caution">
    <text evidence="5">The sequence shown here is derived from an EMBL/GenBank/DDBJ whole genome shotgun (WGS) entry which is preliminary data.</text>
</comment>
<evidence type="ECO:0000313" key="5">
    <source>
        <dbReference type="EMBL" id="GAA0151382.1"/>
    </source>
</evidence>
<organism evidence="5 6">
    <name type="scientific">Lithospermum erythrorhizon</name>
    <name type="common">Purple gromwell</name>
    <name type="synonym">Lithospermum officinale var. erythrorhizon</name>
    <dbReference type="NCBI Taxonomy" id="34254"/>
    <lineage>
        <taxon>Eukaryota</taxon>
        <taxon>Viridiplantae</taxon>
        <taxon>Streptophyta</taxon>
        <taxon>Embryophyta</taxon>
        <taxon>Tracheophyta</taxon>
        <taxon>Spermatophyta</taxon>
        <taxon>Magnoliopsida</taxon>
        <taxon>eudicotyledons</taxon>
        <taxon>Gunneridae</taxon>
        <taxon>Pentapetalae</taxon>
        <taxon>asterids</taxon>
        <taxon>lamiids</taxon>
        <taxon>Boraginales</taxon>
        <taxon>Boraginaceae</taxon>
        <taxon>Boraginoideae</taxon>
        <taxon>Lithospermeae</taxon>
        <taxon>Lithospermum</taxon>
    </lineage>
</organism>
<proteinExistence type="predicted"/>
<evidence type="ECO:0000259" key="4">
    <source>
        <dbReference type="Pfam" id="PF18052"/>
    </source>
</evidence>
<dbReference type="Proteomes" id="UP001454036">
    <property type="component" value="Unassembled WGS sequence"/>
</dbReference>
<reference evidence="5 6" key="1">
    <citation type="submission" date="2024-01" db="EMBL/GenBank/DDBJ databases">
        <title>The complete chloroplast genome sequence of Lithospermum erythrorhizon: insights into the phylogenetic relationship among Boraginaceae species and the maternal lineages of purple gromwells.</title>
        <authorList>
            <person name="Okada T."/>
            <person name="Watanabe K."/>
        </authorList>
    </citation>
    <scope>NUCLEOTIDE SEQUENCE [LARGE SCALE GENOMIC DNA]</scope>
</reference>
<protein>
    <recommendedName>
        <fullName evidence="4">Disease resistance N-terminal domain-containing protein</fullName>
    </recommendedName>
</protein>
<evidence type="ECO:0000256" key="3">
    <source>
        <dbReference type="ARBA" id="ARBA00022821"/>
    </source>
</evidence>
<evidence type="ECO:0000313" key="6">
    <source>
        <dbReference type="Proteomes" id="UP001454036"/>
    </source>
</evidence>
<keyword evidence="2" id="KW-0547">Nucleotide-binding</keyword>
<sequence length="97" mass="11185">MAEAIVKIVREQVISAAADWLKEEIFANVEKEVDNISSKMQMIQKVLDDAANRSVTDDAIKEWLEKLKDISYELEDVLDEWNTNALKHKNEEVEHNA</sequence>
<keyword evidence="6" id="KW-1185">Reference proteome</keyword>
<dbReference type="Gene3D" id="1.20.5.4130">
    <property type="match status" value="1"/>
</dbReference>
<dbReference type="GO" id="GO:0006952">
    <property type="term" value="P:defense response"/>
    <property type="evidence" value="ECO:0007669"/>
    <property type="project" value="UniProtKB-KW"/>
</dbReference>
<keyword evidence="3" id="KW-0611">Plant defense</keyword>
<keyword evidence="1" id="KW-0677">Repeat</keyword>
<dbReference type="GO" id="GO:0000166">
    <property type="term" value="F:nucleotide binding"/>
    <property type="evidence" value="ECO:0007669"/>
    <property type="project" value="UniProtKB-KW"/>
</dbReference>
<evidence type="ECO:0000256" key="2">
    <source>
        <dbReference type="ARBA" id="ARBA00022741"/>
    </source>
</evidence>
<feature type="domain" description="Disease resistance N-terminal" evidence="4">
    <location>
        <begin position="13"/>
        <end position="91"/>
    </location>
</feature>
<accession>A0AAV3PKF7</accession>
<dbReference type="AlphaFoldDB" id="A0AAV3PKF7"/>
<dbReference type="Pfam" id="PF18052">
    <property type="entry name" value="Rx_N"/>
    <property type="match status" value="1"/>
</dbReference>
<gene>
    <name evidence="5" type="ORF">LIER_10113</name>
</gene>
<dbReference type="InterPro" id="IPR041118">
    <property type="entry name" value="Rx_N"/>
</dbReference>
<evidence type="ECO:0000256" key="1">
    <source>
        <dbReference type="ARBA" id="ARBA00022737"/>
    </source>
</evidence>
<dbReference type="EMBL" id="BAABME010001776">
    <property type="protein sequence ID" value="GAA0151382.1"/>
    <property type="molecule type" value="Genomic_DNA"/>
</dbReference>